<keyword evidence="3" id="KW-1185">Reference proteome</keyword>
<protein>
    <recommendedName>
        <fullName evidence="4">C-type lectin domain-containing protein</fullName>
    </recommendedName>
</protein>
<feature type="chain" id="PRO_5035723953" description="C-type lectin domain-containing protein" evidence="1">
    <location>
        <begin position="19"/>
        <end position="265"/>
    </location>
</feature>
<dbReference type="EMBL" id="CADEPI010000286">
    <property type="protein sequence ID" value="CAB3382862.1"/>
    <property type="molecule type" value="Genomic_DNA"/>
</dbReference>
<evidence type="ECO:0000256" key="1">
    <source>
        <dbReference type="SAM" id="SignalP"/>
    </source>
</evidence>
<feature type="signal peptide" evidence="1">
    <location>
        <begin position="1"/>
        <end position="18"/>
    </location>
</feature>
<evidence type="ECO:0000313" key="3">
    <source>
        <dbReference type="Proteomes" id="UP000494165"/>
    </source>
</evidence>
<proteinExistence type="predicted"/>
<dbReference type="InterPro" id="IPR016187">
    <property type="entry name" value="CTDL_fold"/>
</dbReference>
<evidence type="ECO:0008006" key="4">
    <source>
        <dbReference type="Google" id="ProtNLM"/>
    </source>
</evidence>
<name>A0A8S1DGX1_9INSE</name>
<gene>
    <name evidence="2" type="ORF">CLODIP_2_CD07617</name>
</gene>
<dbReference type="Proteomes" id="UP000494165">
    <property type="component" value="Unassembled WGS sequence"/>
</dbReference>
<organism evidence="2 3">
    <name type="scientific">Cloeon dipterum</name>
    <dbReference type="NCBI Taxonomy" id="197152"/>
    <lineage>
        <taxon>Eukaryota</taxon>
        <taxon>Metazoa</taxon>
        <taxon>Ecdysozoa</taxon>
        <taxon>Arthropoda</taxon>
        <taxon>Hexapoda</taxon>
        <taxon>Insecta</taxon>
        <taxon>Pterygota</taxon>
        <taxon>Palaeoptera</taxon>
        <taxon>Ephemeroptera</taxon>
        <taxon>Pisciforma</taxon>
        <taxon>Baetidae</taxon>
        <taxon>Cloeon</taxon>
    </lineage>
</organism>
<dbReference type="AlphaFoldDB" id="A0A8S1DGX1"/>
<evidence type="ECO:0000313" key="2">
    <source>
        <dbReference type="EMBL" id="CAB3382862.1"/>
    </source>
</evidence>
<keyword evidence="1" id="KW-0732">Signal</keyword>
<accession>A0A8S1DGX1</accession>
<sequence length="265" mass="28863">MPWRNLLSLLILFHLTAALSTKKQEANEKAVLQSANLRPTAIGSKLLTKRREFIENCCSNTRCDSPSNTTLAAIKASKVFLLTTLAGSADPETTALLESSSTTPSTITTTPVADGAQCPEINCVINTAQQNEFRNQKAWGLISTGYVIYLCDKKYIHYNIPVTQSDAYLKCCQMGLKLASIATMADLHCVKGNFCEQLTWVASSINGSLSDPRWCTASGSYLLSDLTQKIPPPGPGIDAINMRLSDGTAMYDRASNLRWALCVDK</sequence>
<comment type="caution">
    <text evidence="2">The sequence shown here is derived from an EMBL/GenBank/DDBJ whole genome shotgun (WGS) entry which is preliminary data.</text>
</comment>
<dbReference type="SUPFAM" id="SSF56436">
    <property type="entry name" value="C-type lectin-like"/>
    <property type="match status" value="1"/>
</dbReference>
<reference evidence="2 3" key="1">
    <citation type="submission" date="2020-04" db="EMBL/GenBank/DDBJ databases">
        <authorList>
            <person name="Alioto T."/>
            <person name="Alioto T."/>
            <person name="Gomez Garrido J."/>
        </authorList>
    </citation>
    <scope>NUCLEOTIDE SEQUENCE [LARGE SCALE GENOMIC DNA]</scope>
</reference>